<comment type="caution">
    <text evidence="1">The sequence shown here is derived from an EMBL/GenBank/DDBJ whole genome shotgun (WGS) entry which is preliminary data.</text>
</comment>
<organism evidence="1 2">
    <name type="scientific">Pelomonas dachongensis</name>
    <dbReference type="NCBI Taxonomy" id="3299029"/>
    <lineage>
        <taxon>Bacteria</taxon>
        <taxon>Pseudomonadati</taxon>
        <taxon>Pseudomonadota</taxon>
        <taxon>Betaproteobacteria</taxon>
        <taxon>Burkholderiales</taxon>
        <taxon>Sphaerotilaceae</taxon>
        <taxon>Roseateles</taxon>
    </lineage>
</organism>
<dbReference type="SUPFAM" id="SSF48317">
    <property type="entry name" value="Acid phosphatase/Vanadium-dependent haloperoxidase"/>
    <property type="match status" value="1"/>
</dbReference>
<evidence type="ECO:0008006" key="3">
    <source>
        <dbReference type="Google" id="ProtNLM"/>
    </source>
</evidence>
<dbReference type="Proteomes" id="UP001606300">
    <property type="component" value="Unassembled WGS sequence"/>
</dbReference>
<dbReference type="InterPro" id="IPR036938">
    <property type="entry name" value="PAP2/HPO_sf"/>
</dbReference>
<dbReference type="RefSeq" id="WP_394469035.1">
    <property type="nucleotide sequence ID" value="NZ_JBIGHY010000001.1"/>
</dbReference>
<sequence>MANYTQFPEWDAGYLDLIDAETSFVSQTWSRSVALKWPPEGADVEWNQVAARVPDRPARQQEILDEDKDLERALWPLIQSLSISGATAANWAQKLPDTWHLLLVATFDLRPGLFQLKQKFNRARPIHIPGAQIGSTVIPTPGHPAYPGGHAAQGQMALLLMRDGVGVKPGLMGGIQSAADRVTDNRVVAGIHFPSDSLAGQRVADQFVPMLLASGPFRQLCDNARTELRPYGVI</sequence>
<accession>A0ABW7EKV7</accession>
<keyword evidence="2" id="KW-1185">Reference proteome</keyword>
<evidence type="ECO:0000313" key="2">
    <source>
        <dbReference type="Proteomes" id="UP001606300"/>
    </source>
</evidence>
<name>A0ABW7EKV7_9BURK</name>
<dbReference type="EMBL" id="JBIGHY010000001">
    <property type="protein sequence ID" value="MFG6412940.1"/>
    <property type="molecule type" value="Genomic_DNA"/>
</dbReference>
<evidence type="ECO:0000313" key="1">
    <source>
        <dbReference type="EMBL" id="MFG6412940.1"/>
    </source>
</evidence>
<protein>
    <recommendedName>
        <fullName evidence="3">PAP2 superfamily protein</fullName>
    </recommendedName>
</protein>
<proteinExistence type="predicted"/>
<dbReference type="Gene3D" id="1.20.144.10">
    <property type="entry name" value="Phosphatidic acid phosphatase type 2/haloperoxidase"/>
    <property type="match status" value="1"/>
</dbReference>
<reference evidence="1 2" key="1">
    <citation type="submission" date="2024-09" db="EMBL/GenBank/DDBJ databases">
        <title>Novel species of the genus Pelomonas and Roseateles isolated from streams.</title>
        <authorList>
            <person name="Lu H."/>
        </authorList>
    </citation>
    <scope>NUCLEOTIDE SEQUENCE [LARGE SCALE GENOMIC DNA]</scope>
    <source>
        <strain evidence="1 2">DC23W</strain>
    </source>
</reference>
<gene>
    <name evidence="1" type="ORF">ACG02S_03395</name>
</gene>